<accession>A0AAV2IGU6</accession>
<dbReference type="PROSITE" id="PS51720">
    <property type="entry name" value="G_AIG1"/>
    <property type="match status" value="1"/>
</dbReference>
<reference evidence="6 7" key="1">
    <citation type="submission" date="2024-04" db="EMBL/GenBank/DDBJ databases">
        <authorList>
            <consortium name="Genoscope - CEA"/>
            <person name="William W."/>
        </authorList>
    </citation>
    <scope>NUCLEOTIDE SEQUENCE [LARGE SCALE GENOMIC DNA]</scope>
</reference>
<evidence type="ECO:0000256" key="2">
    <source>
        <dbReference type="ARBA" id="ARBA00022741"/>
    </source>
</evidence>
<evidence type="ECO:0000313" key="6">
    <source>
        <dbReference type="EMBL" id="CAL1544836.1"/>
    </source>
</evidence>
<keyword evidence="4" id="KW-0175">Coiled coil</keyword>
<dbReference type="InterPro" id="IPR045058">
    <property type="entry name" value="GIMA/IAN/Toc"/>
</dbReference>
<protein>
    <recommendedName>
        <fullName evidence="5">AIG1-type G domain-containing protein</fullName>
    </recommendedName>
</protein>
<dbReference type="Pfam" id="PF04548">
    <property type="entry name" value="AIG1"/>
    <property type="match status" value="1"/>
</dbReference>
<comment type="caution">
    <text evidence="6">The sequence shown here is derived from an EMBL/GenBank/DDBJ whole genome shotgun (WGS) entry which is preliminary data.</text>
</comment>
<dbReference type="PANTHER" id="PTHR10903">
    <property type="entry name" value="GTPASE, IMAP FAMILY MEMBER-RELATED"/>
    <property type="match status" value="1"/>
</dbReference>
<feature type="coiled-coil region" evidence="4">
    <location>
        <begin position="225"/>
        <end position="256"/>
    </location>
</feature>
<dbReference type="InterPro" id="IPR027417">
    <property type="entry name" value="P-loop_NTPase"/>
</dbReference>
<dbReference type="Proteomes" id="UP001497497">
    <property type="component" value="Unassembled WGS sequence"/>
</dbReference>
<evidence type="ECO:0000313" key="7">
    <source>
        <dbReference type="Proteomes" id="UP001497497"/>
    </source>
</evidence>
<evidence type="ECO:0000256" key="1">
    <source>
        <dbReference type="ARBA" id="ARBA00008535"/>
    </source>
</evidence>
<evidence type="ECO:0000256" key="4">
    <source>
        <dbReference type="SAM" id="Coils"/>
    </source>
</evidence>
<dbReference type="InterPro" id="IPR006703">
    <property type="entry name" value="G_AIG1"/>
</dbReference>
<dbReference type="SUPFAM" id="SSF52540">
    <property type="entry name" value="P-loop containing nucleoside triphosphate hydrolases"/>
    <property type="match status" value="1"/>
</dbReference>
<dbReference type="EMBL" id="CAXITT010000651">
    <property type="protein sequence ID" value="CAL1544836.1"/>
    <property type="molecule type" value="Genomic_DNA"/>
</dbReference>
<keyword evidence="7" id="KW-1185">Reference proteome</keyword>
<dbReference type="GO" id="GO:0005525">
    <property type="term" value="F:GTP binding"/>
    <property type="evidence" value="ECO:0007669"/>
    <property type="project" value="UniProtKB-KW"/>
</dbReference>
<gene>
    <name evidence="6" type="ORF">GSLYS_00018319001</name>
</gene>
<evidence type="ECO:0000259" key="5">
    <source>
        <dbReference type="PROSITE" id="PS51720"/>
    </source>
</evidence>
<keyword evidence="3" id="KW-0342">GTP-binding</keyword>
<name>A0AAV2IGU6_LYMST</name>
<dbReference type="AlphaFoldDB" id="A0AAV2IGU6"/>
<comment type="similarity">
    <text evidence="1">Belongs to the TRAFAC class TrmE-Era-EngA-EngB-Septin-like GTPase superfamily. AIG1/Toc34/Toc159-like paraseptin GTPase family. IAN subfamily.</text>
</comment>
<keyword evidence="2" id="KW-0547">Nucleotide-binding</keyword>
<dbReference type="Gene3D" id="3.40.50.300">
    <property type="entry name" value="P-loop containing nucleotide triphosphate hydrolases"/>
    <property type="match status" value="1"/>
</dbReference>
<sequence>MENLNIVLLGKTGHGKSATGNTISRKNCFYVSNNATSYTKMVERNKSPIDNYQVQVFDTPGPFDTEYVNGSGATADIAKTCPLMESMIAAATKDGGVHAFFLVFALGAKLSQEEMTTIETLEAIFGNNVFSEFGVLVFTRGDNLEEDFSTWCAKQEGKVKELMAKFRDRVVATTNKGEFSGRRLEASKGMIVAAEALKNKKKVYTLENYKRSEKSRNYLLVTSKKKDLTDDFQKKMKNLEEEIKKKKKLNSHEADLFFRKINELRGEIKNASNGTDVLDDVYGQVDKLQILAESKMSSCSIL</sequence>
<proteinExistence type="inferred from homology"/>
<feature type="domain" description="AIG1-type G" evidence="5">
    <location>
        <begin position="1"/>
        <end position="213"/>
    </location>
</feature>
<dbReference type="PANTHER" id="PTHR10903:SF184">
    <property type="entry name" value="GTP-BINDING PROTEIN A"/>
    <property type="match status" value="1"/>
</dbReference>
<evidence type="ECO:0000256" key="3">
    <source>
        <dbReference type="ARBA" id="ARBA00023134"/>
    </source>
</evidence>
<organism evidence="6 7">
    <name type="scientific">Lymnaea stagnalis</name>
    <name type="common">Great pond snail</name>
    <name type="synonym">Helix stagnalis</name>
    <dbReference type="NCBI Taxonomy" id="6523"/>
    <lineage>
        <taxon>Eukaryota</taxon>
        <taxon>Metazoa</taxon>
        <taxon>Spiralia</taxon>
        <taxon>Lophotrochozoa</taxon>
        <taxon>Mollusca</taxon>
        <taxon>Gastropoda</taxon>
        <taxon>Heterobranchia</taxon>
        <taxon>Euthyneura</taxon>
        <taxon>Panpulmonata</taxon>
        <taxon>Hygrophila</taxon>
        <taxon>Lymnaeoidea</taxon>
        <taxon>Lymnaeidae</taxon>
        <taxon>Lymnaea</taxon>
    </lineage>
</organism>